<sequence length="140" mass="15979">MRLVRMGFIVIVAVIGYASTILAQEISIDQIIADAQISGFVQGLKPNEYANYKVVVYVETDRWYIHPYAGQGENRSWASITENGAWQIQTVRRQFSANKVAAVLVKRDYPEPNRTENILNIPHRAIVIRELRGTEEYGRL</sequence>
<evidence type="ECO:0000313" key="1">
    <source>
        <dbReference type="EMBL" id="ETW97148.1"/>
    </source>
</evidence>
<dbReference type="EMBL" id="AZHW01000699">
    <property type="protein sequence ID" value="ETW97148.1"/>
    <property type="molecule type" value="Genomic_DNA"/>
</dbReference>
<dbReference type="Proteomes" id="UP000019141">
    <property type="component" value="Unassembled WGS sequence"/>
</dbReference>
<comment type="caution">
    <text evidence="1">The sequence shown here is derived from an EMBL/GenBank/DDBJ whole genome shotgun (WGS) entry which is preliminary data.</text>
</comment>
<accession>W4LGC5</accession>
<gene>
    <name evidence="1" type="ORF">ETSY1_23830</name>
</gene>
<name>W4LGC5_ENTF1</name>
<proteinExistence type="predicted"/>
<evidence type="ECO:0000313" key="2">
    <source>
        <dbReference type="Proteomes" id="UP000019141"/>
    </source>
</evidence>
<dbReference type="HOGENOM" id="CLU_1831456_0_0_7"/>
<protein>
    <submittedName>
        <fullName evidence="1">Uncharacterized protein</fullName>
    </submittedName>
</protein>
<keyword evidence="2" id="KW-1185">Reference proteome</keyword>
<dbReference type="AlphaFoldDB" id="W4LGC5"/>
<reference evidence="1 2" key="1">
    <citation type="journal article" date="2014" name="Nature">
        <title>An environmental bacterial taxon with a large and distinct metabolic repertoire.</title>
        <authorList>
            <person name="Wilson M.C."/>
            <person name="Mori T."/>
            <person name="Ruckert C."/>
            <person name="Uria A.R."/>
            <person name="Helf M.J."/>
            <person name="Takada K."/>
            <person name="Gernert C."/>
            <person name="Steffens U.A."/>
            <person name="Heycke N."/>
            <person name="Schmitt S."/>
            <person name="Rinke C."/>
            <person name="Helfrich E.J."/>
            <person name="Brachmann A.O."/>
            <person name="Gurgui C."/>
            <person name="Wakimoto T."/>
            <person name="Kracht M."/>
            <person name="Crusemann M."/>
            <person name="Hentschel U."/>
            <person name="Abe I."/>
            <person name="Matsunaga S."/>
            <person name="Kalinowski J."/>
            <person name="Takeyama H."/>
            <person name="Piel J."/>
        </authorList>
    </citation>
    <scope>NUCLEOTIDE SEQUENCE [LARGE SCALE GENOMIC DNA]</scope>
    <source>
        <strain evidence="2">TSY1</strain>
    </source>
</reference>
<organism evidence="1 2">
    <name type="scientific">Entotheonella factor</name>
    <dbReference type="NCBI Taxonomy" id="1429438"/>
    <lineage>
        <taxon>Bacteria</taxon>
        <taxon>Pseudomonadati</taxon>
        <taxon>Nitrospinota/Tectimicrobiota group</taxon>
        <taxon>Candidatus Tectimicrobiota</taxon>
        <taxon>Candidatus Entotheonellia</taxon>
        <taxon>Candidatus Entotheonellales</taxon>
        <taxon>Candidatus Entotheonellaceae</taxon>
        <taxon>Candidatus Entotheonella</taxon>
    </lineage>
</organism>